<dbReference type="EnsemblPlants" id="OPUNC12G03550.1">
    <property type="protein sequence ID" value="OPUNC12G03550.1"/>
    <property type="gene ID" value="OPUNC12G03550"/>
</dbReference>
<proteinExistence type="predicted"/>
<dbReference type="Gramene" id="OPUNC12G03550.1">
    <property type="protein sequence ID" value="OPUNC12G03550.1"/>
    <property type="gene ID" value="OPUNC12G03550"/>
</dbReference>
<protein>
    <submittedName>
        <fullName evidence="2">Uncharacterized protein</fullName>
    </submittedName>
</protein>
<keyword evidence="3" id="KW-1185">Reference proteome</keyword>
<evidence type="ECO:0000313" key="3">
    <source>
        <dbReference type="Proteomes" id="UP000026962"/>
    </source>
</evidence>
<evidence type="ECO:0000256" key="1">
    <source>
        <dbReference type="SAM" id="MobiDB-lite"/>
    </source>
</evidence>
<dbReference type="HOGENOM" id="CLU_2675340_0_0_1"/>
<accession>A0A0E0MJX0</accession>
<dbReference type="AlphaFoldDB" id="A0A0E0MJX0"/>
<dbReference type="Proteomes" id="UP000026962">
    <property type="component" value="Chromosome 12"/>
</dbReference>
<feature type="region of interest" description="Disordered" evidence="1">
    <location>
        <begin position="34"/>
        <end position="58"/>
    </location>
</feature>
<name>A0A0E0MJX0_ORYPU</name>
<reference evidence="2" key="2">
    <citation type="submission" date="2018-05" db="EMBL/GenBank/DDBJ databases">
        <title>OpunRS2 (Oryza punctata Reference Sequence Version 2).</title>
        <authorList>
            <person name="Zhang J."/>
            <person name="Kudrna D."/>
            <person name="Lee S."/>
            <person name="Talag J."/>
            <person name="Welchert J."/>
            <person name="Wing R.A."/>
        </authorList>
    </citation>
    <scope>NUCLEOTIDE SEQUENCE [LARGE SCALE GENOMIC DNA]</scope>
</reference>
<feature type="compositionally biased region" description="Basic and acidic residues" evidence="1">
    <location>
        <begin position="38"/>
        <end position="48"/>
    </location>
</feature>
<organism evidence="2">
    <name type="scientific">Oryza punctata</name>
    <name type="common">Red rice</name>
    <dbReference type="NCBI Taxonomy" id="4537"/>
    <lineage>
        <taxon>Eukaryota</taxon>
        <taxon>Viridiplantae</taxon>
        <taxon>Streptophyta</taxon>
        <taxon>Embryophyta</taxon>
        <taxon>Tracheophyta</taxon>
        <taxon>Spermatophyta</taxon>
        <taxon>Magnoliopsida</taxon>
        <taxon>Liliopsida</taxon>
        <taxon>Poales</taxon>
        <taxon>Poaceae</taxon>
        <taxon>BOP clade</taxon>
        <taxon>Oryzoideae</taxon>
        <taxon>Oryzeae</taxon>
        <taxon>Oryzinae</taxon>
        <taxon>Oryza</taxon>
    </lineage>
</organism>
<sequence>MNKSRKKRASSAVQNVINVSIDSEMFKKWDMVISTGDSSREHPTERRSARGGAGAASDGLAARQIIHSFNIGITH</sequence>
<reference evidence="2" key="1">
    <citation type="submission" date="2015-04" db="UniProtKB">
        <authorList>
            <consortium name="EnsemblPlants"/>
        </authorList>
    </citation>
    <scope>IDENTIFICATION</scope>
</reference>
<evidence type="ECO:0000313" key="2">
    <source>
        <dbReference type="EnsemblPlants" id="OPUNC12G03550.1"/>
    </source>
</evidence>